<sequence>MMDMMALLSSTPPAVAIEEPVWEQLVKYPQAPDCENERLQRLIYHGFQALSQAPSGQGIVEFGYFCLPPDGDLHAPLWQNVCIKREYSDGQVTLTFDR</sequence>
<accession>A0A344QXQ8</accession>
<dbReference type="EMBL" id="AAIVAV010000019">
    <property type="protein sequence ID" value="ECI4010920.1"/>
    <property type="molecule type" value="Genomic_DNA"/>
</dbReference>
<protein>
    <submittedName>
        <fullName evidence="1">Uncharacterized protein</fullName>
    </submittedName>
</protein>
<reference evidence="1" key="1">
    <citation type="submission" date="2018-06" db="EMBL/GenBank/DDBJ databases">
        <authorList>
            <person name="Ashton P.M."/>
            <person name="Dallman T."/>
            <person name="Nair S."/>
            <person name="De Pinna E."/>
            <person name="Peters T."/>
            <person name="Grant K."/>
        </authorList>
    </citation>
    <scope>NUCLEOTIDE SEQUENCE [LARGE SCALE GENOMIC DNA]</scope>
    <source>
        <strain evidence="1">275803</strain>
    </source>
</reference>
<dbReference type="Proteomes" id="UP000839598">
    <property type="component" value="Unassembled WGS sequence"/>
</dbReference>
<evidence type="ECO:0000313" key="1">
    <source>
        <dbReference type="EMBL" id="ECI4010920.1"/>
    </source>
</evidence>
<proteinExistence type="predicted"/>
<organism evidence="1">
    <name type="scientific">Salmonella enterica subsp. salamae</name>
    <dbReference type="NCBI Taxonomy" id="59202"/>
    <lineage>
        <taxon>Bacteria</taxon>
        <taxon>Pseudomonadati</taxon>
        <taxon>Pseudomonadota</taxon>
        <taxon>Gammaproteobacteria</taxon>
        <taxon>Enterobacterales</taxon>
        <taxon>Enterobacteriaceae</taxon>
        <taxon>Salmonella</taxon>
    </lineage>
</organism>
<comment type="caution">
    <text evidence="1">The sequence shown here is derived from an EMBL/GenBank/DDBJ whole genome shotgun (WGS) entry which is preliminary data.</text>
</comment>
<dbReference type="AlphaFoldDB" id="A0A344QXQ8"/>
<gene>
    <name evidence="1" type="ORF">DN310_16695</name>
</gene>
<name>A0A344QXQ8_SALER</name>
<accession>A0A3U9TBC7</accession>